<evidence type="ECO:0000259" key="13">
    <source>
        <dbReference type="Pfam" id="PF00487"/>
    </source>
</evidence>
<evidence type="ECO:0000256" key="2">
    <source>
        <dbReference type="ARBA" id="ARBA00010823"/>
    </source>
</evidence>
<protein>
    <submittedName>
        <fullName evidence="14">Alkane 1-monooxygenase</fullName>
    </submittedName>
</protein>
<dbReference type="STRING" id="321339.SAMN05444340_104265"/>
<evidence type="ECO:0000256" key="3">
    <source>
        <dbReference type="ARBA" id="ARBA00022475"/>
    </source>
</evidence>
<comment type="similarity">
    <text evidence="2">Belongs to the fatty acid desaturase type 1 family. AlkB subfamily.</text>
</comment>
<evidence type="ECO:0000256" key="12">
    <source>
        <dbReference type="SAM" id="Phobius"/>
    </source>
</evidence>
<evidence type="ECO:0000256" key="7">
    <source>
        <dbReference type="ARBA" id="ARBA00022989"/>
    </source>
</evidence>
<dbReference type="OrthoDB" id="4759734at2"/>
<dbReference type="CDD" id="cd03512">
    <property type="entry name" value="Alkane-hydroxylase"/>
    <property type="match status" value="1"/>
</dbReference>
<feature type="transmembrane region" description="Helical" evidence="12">
    <location>
        <begin position="41"/>
        <end position="61"/>
    </location>
</feature>
<evidence type="ECO:0000313" key="14">
    <source>
        <dbReference type="EMBL" id="SDY20887.1"/>
    </source>
</evidence>
<feature type="transmembrane region" description="Helical" evidence="12">
    <location>
        <begin position="226"/>
        <end position="251"/>
    </location>
</feature>
<keyword evidence="4" id="KW-0997">Cell inner membrane</keyword>
<dbReference type="GO" id="GO:0005886">
    <property type="term" value="C:plasma membrane"/>
    <property type="evidence" value="ECO:0007669"/>
    <property type="project" value="UniProtKB-SubCell"/>
</dbReference>
<evidence type="ECO:0000256" key="1">
    <source>
        <dbReference type="ARBA" id="ARBA00004429"/>
    </source>
</evidence>
<keyword evidence="7 12" id="KW-1133">Transmembrane helix</keyword>
<evidence type="ECO:0000256" key="8">
    <source>
        <dbReference type="ARBA" id="ARBA00023002"/>
    </source>
</evidence>
<keyword evidence="15" id="KW-1185">Reference proteome</keyword>
<keyword evidence="11 12" id="KW-0472">Membrane</keyword>
<evidence type="ECO:0000256" key="11">
    <source>
        <dbReference type="ARBA" id="ARBA00023136"/>
    </source>
</evidence>
<comment type="subcellular location">
    <subcellularLocation>
        <location evidence="1">Cell inner membrane</location>
        <topology evidence="1">Multi-pass membrane protein</topology>
    </subcellularLocation>
</comment>
<evidence type="ECO:0000256" key="10">
    <source>
        <dbReference type="ARBA" id="ARBA00023033"/>
    </source>
</evidence>
<organism evidence="14 15">
    <name type="scientific">Citreimonas salinaria</name>
    <dbReference type="NCBI Taxonomy" id="321339"/>
    <lineage>
        <taxon>Bacteria</taxon>
        <taxon>Pseudomonadati</taxon>
        <taxon>Pseudomonadota</taxon>
        <taxon>Alphaproteobacteria</taxon>
        <taxon>Rhodobacterales</taxon>
        <taxon>Roseobacteraceae</taxon>
        <taxon>Citreimonas</taxon>
    </lineage>
</organism>
<dbReference type="PANTHER" id="PTHR38674">
    <property type="entry name" value="ALKANE 1-MONOOXYGENASE 1"/>
    <property type="match status" value="1"/>
</dbReference>
<gene>
    <name evidence="14" type="ORF">SAMN05444340_104265</name>
</gene>
<dbReference type="EMBL" id="FNPF01000004">
    <property type="protein sequence ID" value="SDY20887.1"/>
    <property type="molecule type" value="Genomic_DNA"/>
</dbReference>
<proteinExistence type="inferred from homology"/>
<feature type="transmembrane region" description="Helical" evidence="12">
    <location>
        <begin position="12"/>
        <end position="35"/>
    </location>
</feature>
<dbReference type="Pfam" id="PF00487">
    <property type="entry name" value="FA_desaturase"/>
    <property type="match status" value="1"/>
</dbReference>
<dbReference type="GO" id="GO:0046872">
    <property type="term" value="F:metal ion binding"/>
    <property type="evidence" value="ECO:0007669"/>
    <property type="project" value="UniProtKB-KW"/>
</dbReference>
<keyword evidence="8" id="KW-0560">Oxidoreductase</keyword>
<keyword evidence="6" id="KW-0479">Metal-binding</keyword>
<evidence type="ECO:0000256" key="6">
    <source>
        <dbReference type="ARBA" id="ARBA00022723"/>
    </source>
</evidence>
<evidence type="ECO:0000313" key="15">
    <source>
        <dbReference type="Proteomes" id="UP000199286"/>
    </source>
</evidence>
<name>A0A1H3HZJ3_9RHOB</name>
<keyword evidence="9" id="KW-0408">Iron</keyword>
<dbReference type="RefSeq" id="WP_089881595.1">
    <property type="nucleotide sequence ID" value="NZ_FNPF01000004.1"/>
</dbReference>
<sequence length="383" mass="44084">MSDATPVSTTPDLARLTAVAPFALSLMLIPMVWVAALWGGWWIALPIVSTWYLFSILDAALGLNQDNADPLTPDDQLHLYKAITAAWVPLQIISLFGLIWFVSDAAHLTAWEKVGVFIGVGVMTGTVGITYAHELMHQRNRLERRLADLLMAMVLYSHFRSEHLLVHHRYVGTPRDPVSARYNEGFHRYYPRVLRQCLVSSFRAEAAMLARKGLPWWHRSNPFWTYWALQATALALAAVLGGWVGLGLFALQAGVAVWQLELVNYVEHYGLTRKHLGDGKYEHVLPRHSWNASHRASNWLLINLQRHSDHHYKPDRRFPLLQTYPEDEAPQLPYGYPVMTMAAMVPPLWRRVMNPRVRAWRRRFYPEITDWKPYNRAETPLPR</sequence>
<evidence type="ECO:0000256" key="4">
    <source>
        <dbReference type="ARBA" id="ARBA00022519"/>
    </source>
</evidence>
<dbReference type="PANTHER" id="PTHR38674:SF1">
    <property type="entry name" value="ALKANE 1-MONOOXYGENASE 1"/>
    <property type="match status" value="1"/>
</dbReference>
<feature type="transmembrane region" description="Helical" evidence="12">
    <location>
        <begin position="114"/>
        <end position="132"/>
    </location>
</feature>
<reference evidence="14 15" key="1">
    <citation type="submission" date="2016-10" db="EMBL/GenBank/DDBJ databases">
        <authorList>
            <person name="de Groot N.N."/>
        </authorList>
    </citation>
    <scope>NUCLEOTIDE SEQUENCE [LARGE SCALE GENOMIC DNA]</scope>
    <source>
        <strain evidence="14 15">DSM 26880</strain>
    </source>
</reference>
<keyword evidence="10 14" id="KW-0503">Monooxygenase</keyword>
<evidence type="ECO:0000256" key="5">
    <source>
        <dbReference type="ARBA" id="ARBA00022692"/>
    </source>
</evidence>
<accession>A0A1H3HZJ3</accession>
<dbReference type="InterPro" id="IPR033885">
    <property type="entry name" value="AlkB/XylM"/>
</dbReference>
<keyword evidence="3" id="KW-1003">Cell membrane</keyword>
<dbReference type="GO" id="GO:0004497">
    <property type="term" value="F:monooxygenase activity"/>
    <property type="evidence" value="ECO:0007669"/>
    <property type="project" value="UniProtKB-KW"/>
</dbReference>
<keyword evidence="5 12" id="KW-0812">Transmembrane</keyword>
<dbReference type="InterPro" id="IPR005804">
    <property type="entry name" value="FA_desaturase_dom"/>
</dbReference>
<dbReference type="Proteomes" id="UP000199286">
    <property type="component" value="Unassembled WGS sequence"/>
</dbReference>
<dbReference type="GO" id="GO:0006629">
    <property type="term" value="P:lipid metabolic process"/>
    <property type="evidence" value="ECO:0007669"/>
    <property type="project" value="InterPro"/>
</dbReference>
<evidence type="ECO:0000256" key="9">
    <source>
        <dbReference type="ARBA" id="ARBA00023004"/>
    </source>
</evidence>
<dbReference type="AlphaFoldDB" id="A0A1H3HZJ3"/>
<feature type="domain" description="Fatty acid desaturase" evidence="13">
    <location>
        <begin position="115"/>
        <end position="340"/>
    </location>
</feature>
<feature type="transmembrane region" description="Helical" evidence="12">
    <location>
        <begin position="82"/>
        <end position="102"/>
    </location>
</feature>